<gene>
    <name evidence="8" type="ORF">D1866_03180</name>
    <name evidence="7" type="ORF">GFB69_12525</name>
</gene>
<dbReference type="GO" id="GO:0009055">
    <property type="term" value="F:electron transfer activity"/>
    <property type="evidence" value="ECO:0007669"/>
    <property type="project" value="InterPro"/>
</dbReference>
<evidence type="ECO:0000256" key="4">
    <source>
        <dbReference type="ARBA" id="ARBA00023008"/>
    </source>
</evidence>
<accession>A0A650CTK4</accession>
<dbReference type="Gene3D" id="2.60.40.420">
    <property type="entry name" value="Cupredoxins - blue copper proteins"/>
    <property type="match status" value="1"/>
</dbReference>
<keyword evidence="1" id="KW-0813">Transport</keyword>
<sequence length="220" mass="24324">MKNKILMIVLAVAIASSLVFYVGFQNYILSQNPEGYNGITTVKIAKAETELNPPPNAYVCPKNNSIIFTSSNINLIVLTMGHIRAENLTGRTPPAYAQHNVFVIYGLINPTLIIPEGAIIHVTVINLDAGDCHNFVITTISPPYSYNVMMGGNMMNNVMMNKNRYFISMMPLLPHANYSTGEAYEYSYTVSISSPGTYWYICTYPGHAEMGMYGKIVVVS</sequence>
<name>A0A650CTK4_ACIAM</name>
<dbReference type="Pfam" id="PF00127">
    <property type="entry name" value="Copper-bind"/>
    <property type="match status" value="1"/>
</dbReference>
<evidence type="ECO:0000256" key="3">
    <source>
        <dbReference type="ARBA" id="ARBA00022982"/>
    </source>
</evidence>
<dbReference type="RefSeq" id="WP_152943351.1">
    <property type="nucleotide sequence ID" value="NZ_CP045482.1"/>
</dbReference>
<dbReference type="SUPFAM" id="SSF49503">
    <property type="entry name" value="Cupredoxins"/>
    <property type="match status" value="1"/>
</dbReference>
<keyword evidence="2" id="KW-0479">Metal-binding</keyword>
<dbReference type="EMBL" id="WHYS01000004">
    <property type="protein sequence ID" value="MQL56492.1"/>
    <property type="molecule type" value="Genomic_DNA"/>
</dbReference>
<keyword evidence="9" id="KW-1185">Reference proteome</keyword>
<dbReference type="KEGG" id="aamb:D1866_03180"/>
<evidence type="ECO:0000259" key="6">
    <source>
        <dbReference type="Pfam" id="PF00127"/>
    </source>
</evidence>
<dbReference type="Proteomes" id="UP000474054">
    <property type="component" value="Unassembled WGS sequence"/>
</dbReference>
<keyword evidence="4" id="KW-0186">Copper</keyword>
<dbReference type="AlphaFoldDB" id="A0A650CTK4"/>
<dbReference type="GO" id="GO:0005507">
    <property type="term" value="F:copper ion binding"/>
    <property type="evidence" value="ECO:0007669"/>
    <property type="project" value="InterPro"/>
</dbReference>
<evidence type="ECO:0000256" key="2">
    <source>
        <dbReference type="ARBA" id="ARBA00022723"/>
    </source>
</evidence>
<evidence type="ECO:0000256" key="5">
    <source>
        <dbReference type="SAM" id="Phobius"/>
    </source>
</evidence>
<dbReference type="InterPro" id="IPR000923">
    <property type="entry name" value="BlueCu_1"/>
</dbReference>
<keyword evidence="5" id="KW-0812">Transmembrane</keyword>
<keyword evidence="5" id="KW-0472">Membrane</keyword>
<protein>
    <recommendedName>
        <fullName evidence="6">Blue (type 1) copper domain-containing protein</fullName>
    </recommendedName>
</protein>
<evidence type="ECO:0000313" key="7">
    <source>
        <dbReference type="EMBL" id="MQL56492.1"/>
    </source>
</evidence>
<keyword evidence="5" id="KW-1133">Transmembrane helix</keyword>
<reference evidence="8 9" key="2">
    <citation type="submission" date="2019-10" db="EMBL/GenBank/DDBJ databases">
        <title>Genome Sequences from Six Type Strain Members of the Archaeal Family Sulfolobaceae: Acidianus ambivalens, Acidianus infernus, Metallosphaera prunae, Stygiolobus azoricus, Sulfolobus metallicus, and Sulfurisphaera ohwakuensis.</title>
        <authorList>
            <person name="Counts J.A."/>
            <person name="Kelly R.M."/>
        </authorList>
    </citation>
    <scope>NUCLEOTIDE SEQUENCE [LARGE SCALE GENOMIC DNA]</scope>
    <source>
        <strain evidence="8 9">LEI 10</strain>
    </source>
</reference>
<dbReference type="InterPro" id="IPR033138">
    <property type="entry name" value="Cu_oxidase_CS"/>
</dbReference>
<evidence type="ECO:0000313" key="8">
    <source>
        <dbReference type="EMBL" id="QGR21123.1"/>
    </source>
</evidence>
<feature type="transmembrane region" description="Helical" evidence="5">
    <location>
        <begin position="5"/>
        <end position="24"/>
    </location>
</feature>
<evidence type="ECO:0000313" key="9">
    <source>
        <dbReference type="Proteomes" id="UP000426328"/>
    </source>
</evidence>
<organism evidence="8 9">
    <name type="scientific">Acidianus ambivalens</name>
    <name type="common">Desulfurolobus ambivalens</name>
    <dbReference type="NCBI Taxonomy" id="2283"/>
    <lineage>
        <taxon>Archaea</taxon>
        <taxon>Thermoproteota</taxon>
        <taxon>Thermoprotei</taxon>
        <taxon>Sulfolobales</taxon>
        <taxon>Sulfolobaceae</taxon>
        <taxon>Acidianus</taxon>
    </lineage>
</organism>
<evidence type="ECO:0000313" key="10">
    <source>
        <dbReference type="Proteomes" id="UP000474054"/>
    </source>
</evidence>
<reference evidence="7 10" key="1">
    <citation type="submission" date="2019-10" db="EMBL/GenBank/DDBJ databases">
        <title>Comparative genomics of sulfur disproportionating microorganisms.</title>
        <authorList>
            <person name="Ward L.M."/>
            <person name="Bertran E."/>
            <person name="Johnston D."/>
        </authorList>
    </citation>
    <scope>NUCLEOTIDE SEQUENCE [LARGE SCALE GENOMIC DNA]</scope>
    <source>
        <strain evidence="7 10">DSM 3772</strain>
    </source>
</reference>
<feature type="domain" description="Blue (type 1) copper" evidence="6">
    <location>
        <begin position="123"/>
        <end position="218"/>
    </location>
</feature>
<dbReference type="GeneID" id="42778705"/>
<proteinExistence type="predicted"/>
<evidence type="ECO:0000256" key="1">
    <source>
        <dbReference type="ARBA" id="ARBA00022448"/>
    </source>
</evidence>
<dbReference type="InterPro" id="IPR028871">
    <property type="entry name" value="BlueCu_1_BS"/>
</dbReference>
<dbReference type="InterPro" id="IPR008972">
    <property type="entry name" value="Cupredoxin"/>
</dbReference>
<dbReference type="EMBL" id="CP045482">
    <property type="protein sequence ID" value="QGR21123.1"/>
    <property type="molecule type" value="Genomic_DNA"/>
</dbReference>
<dbReference type="PROSITE" id="PS00079">
    <property type="entry name" value="MULTICOPPER_OXIDASE1"/>
    <property type="match status" value="1"/>
</dbReference>
<dbReference type="PROSITE" id="PS00196">
    <property type="entry name" value="COPPER_BLUE"/>
    <property type="match status" value="1"/>
</dbReference>
<keyword evidence="3" id="KW-0249">Electron transport</keyword>
<dbReference type="Proteomes" id="UP000426328">
    <property type="component" value="Chromosome"/>
</dbReference>